<dbReference type="Gene3D" id="3.30.70.2580">
    <property type="match status" value="1"/>
</dbReference>
<keyword evidence="5" id="KW-0949">S-adenosyl-L-methionine</keyword>
<sequence length="329" mass="37941">MIGVRVSRSEAENHRKTFLDMGVLDINFKIAYDGDYVILPLKEAVKGYNMVDYDFLPLEKRKSSLREILSKKIPESYLLKLRAFDAIGNIALIQLSSELIPHQKIIGEALLELNPFIKAVFRKDSIEGEYRVPKLELIAGENITETVYREFGVRILLDVSKVYFSPRLSEERKRIASLIKKDEIILDMFCGVGPFSLMISKKSEPKKIYAIDINETAIYYLKKNIALNKTQNIVPIHGDSKLEIKNIENPNRIIMNLPHSSFEFLPDVFSTYKNAIVHFYAVSENIALVKKKIIDESEKHNKKIEFLFERTVKSYSPNTDIYCLDFTFS</sequence>
<dbReference type="InterPro" id="IPR056743">
    <property type="entry name" value="TRM5-TYW2-like_MTfase"/>
</dbReference>
<keyword evidence="2" id="KW-0963">Cytoplasm</keyword>
<organism evidence="11 12">
    <name type="scientific">Candidatus Methanofastidiosum methylothiophilum</name>
    <dbReference type="NCBI Taxonomy" id="1705564"/>
    <lineage>
        <taxon>Archaea</taxon>
        <taxon>Methanobacteriati</taxon>
        <taxon>Methanobacteriota</taxon>
        <taxon>Stenosarchaea group</taxon>
        <taxon>Candidatus Methanofastidiosia</taxon>
        <taxon>Candidatus Methanofastidiosales</taxon>
        <taxon>Candidatus Methanofastidiosaceae</taxon>
        <taxon>Candidatus Methanofastidiosum</taxon>
    </lineage>
</organism>
<dbReference type="EC" id="2.1.1.228" evidence="1"/>
<evidence type="ECO:0000256" key="3">
    <source>
        <dbReference type="ARBA" id="ARBA00022603"/>
    </source>
</evidence>
<evidence type="ECO:0000256" key="4">
    <source>
        <dbReference type="ARBA" id="ARBA00022679"/>
    </source>
</evidence>
<dbReference type="Pfam" id="PF02475">
    <property type="entry name" value="TRM5-TYW2_MTfase"/>
    <property type="match status" value="1"/>
</dbReference>
<gene>
    <name evidence="11" type="primary">trm5b</name>
    <name evidence="11" type="ORF">AMQ22_01543</name>
</gene>
<dbReference type="Gene3D" id="3.40.50.150">
    <property type="entry name" value="Vaccinia Virus protein VP39"/>
    <property type="match status" value="1"/>
</dbReference>
<dbReference type="PANTHER" id="PTHR23245">
    <property type="entry name" value="TRNA METHYLTRANSFERASE"/>
    <property type="match status" value="1"/>
</dbReference>
<evidence type="ECO:0000256" key="6">
    <source>
        <dbReference type="ARBA" id="ARBA00022694"/>
    </source>
</evidence>
<dbReference type="AlphaFoldDB" id="A0A150IY67"/>
<protein>
    <recommendedName>
        <fullName evidence="1">tRNA (guanine(37)-N(1))-methyltransferase</fullName>
        <ecNumber evidence="1">2.1.1.228</ecNumber>
    </recommendedName>
    <alternativeName>
        <fullName evidence="7">M1G-methyltransferase</fullName>
    </alternativeName>
    <alternativeName>
        <fullName evidence="8">tRNA [GM37] methyltransferase</fullName>
    </alternativeName>
</protein>
<dbReference type="GO" id="GO:0005737">
    <property type="term" value="C:cytoplasm"/>
    <property type="evidence" value="ECO:0007669"/>
    <property type="project" value="TreeGrafter"/>
</dbReference>
<dbReference type="SUPFAM" id="SSF53335">
    <property type="entry name" value="S-adenosyl-L-methionine-dependent methyltransferases"/>
    <property type="match status" value="1"/>
</dbReference>
<evidence type="ECO:0000256" key="2">
    <source>
        <dbReference type="ARBA" id="ARBA00022490"/>
    </source>
</evidence>
<comment type="catalytic activity">
    <reaction evidence="9">
        <text>guanosine(37) in tRNA + S-adenosyl-L-methionine = N(1)-methylguanosine(37) in tRNA + S-adenosyl-L-homocysteine + H(+)</text>
        <dbReference type="Rhea" id="RHEA:36899"/>
        <dbReference type="Rhea" id="RHEA-COMP:10145"/>
        <dbReference type="Rhea" id="RHEA-COMP:10147"/>
        <dbReference type="ChEBI" id="CHEBI:15378"/>
        <dbReference type="ChEBI" id="CHEBI:57856"/>
        <dbReference type="ChEBI" id="CHEBI:59789"/>
        <dbReference type="ChEBI" id="CHEBI:73542"/>
        <dbReference type="ChEBI" id="CHEBI:74269"/>
        <dbReference type="EC" id="2.1.1.228"/>
    </reaction>
</comment>
<dbReference type="Gene3D" id="3.30.300.110">
    <property type="entry name" value="Met-10+ protein-like domains"/>
    <property type="match status" value="1"/>
</dbReference>
<dbReference type="Proteomes" id="UP000075398">
    <property type="component" value="Unassembled WGS sequence"/>
</dbReference>
<dbReference type="STRING" id="1705564.APG08_00358"/>
<accession>A0A150IY67</accession>
<keyword evidence="6" id="KW-0819">tRNA processing</keyword>
<evidence type="ECO:0000313" key="12">
    <source>
        <dbReference type="Proteomes" id="UP000075398"/>
    </source>
</evidence>
<dbReference type="CDD" id="cd02440">
    <property type="entry name" value="AdoMet_MTases"/>
    <property type="match status" value="1"/>
</dbReference>
<evidence type="ECO:0000256" key="9">
    <source>
        <dbReference type="ARBA" id="ARBA00047783"/>
    </source>
</evidence>
<dbReference type="InterPro" id="IPR029063">
    <property type="entry name" value="SAM-dependent_MTases_sf"/>
</dbReference>
<dbReference type="PROSITE" id="PS51684">
    <property type="entry name" value="SAM_MT_TRM5_TYW2"/>
    <property type="match status" value="1"/>
</dbReference>
<proteinExistence type="predicted"/>
<dbReference type="PATRIC" id="fig|1705409.3.peg.1612"/>
<evidence type="ECO:0000259" key="10">
    <source>
        <dbReference type="PROSITE" id="PS51684"/>
    </source>
</evidence>
<dbReference type="GO" id="GO:0052906">
    <property type="term" value="F:tRNA (guanine(37)-N1)-methyltransferase activity"/>
    <property type="evidence" value="ECO:0007669"/>
    <property type="project" value="UniProtKB-EC"/>
</dbReference>
<keyword evidence="3 11" id="KW-0489">Methyltransferase</keyword>
<dbReference type="Pfam" id="PF25133">
    <property type="entry name" value="TYW2_N_2"/>
    <property type="match status" value="1"/>
</dbReference>
<dbReference type="InterPro" id="IPR030382">
    <property type="entry name" value="MeTrfase_TRM5/TYW2"/>
</dbReference>
<keyword evidence="4 11" id="KW-0808">Transferase</keyword>
<dbReference type="EMBL" id="LNGC01000083">
    <property type="protein sequence ID" value="KYC49941.1"/>
    <property type="molecule type" value="Genomic_DNA"/>
</dbReference>
<dbReference type="Pfam" id="PF18093">
    <property type="entry name" value="Trm5_N"/>
    <property type="match status" value="1"/>
</dbReference>
<evidence type="ECO:0000256" key="1">
    <source>
        <dbReference type="ARBA" id="ARBA00012807"/>
    </source>
</evidence>
<evidence type="ECO:0000256" key="5">
    <source>
        <dbReference type="ARBA" id="ARBA00022691"/>
    </source>
</evidence>
<dbReference type="GO" id="GO:0002939">
    <property type="term" value="P:tRNA N1-guanine methylation"/>
    <property type="evidence" value="ECO:0007669"/>
    <property type="project" value="TreeGrafter"/>
</dbReference>
<evidence type="ECO:0000256" key="8">
    <source>
        <dbReference type="ARBA" id="ARBA00033392"/>
    </source>
</evidence>
<dbReference type="InterPro" id="IPR056744">
    <property type="entry name" value="TRM5/TYW2-like_N"/>
</dbReference>
<evidence type="ECO:0000313" key="11">
    <source>
        <dbReference type="EMBL" id="KYC49941.1"/>
    </source>
</evidence>
<feature type="domain" description="SAM-dependent methyltransferase TRM5/TYW2-type" evidence="10">
    <location>
        <begin position="84"/>
        <end position="329"/>
    </location>
</feature>
<dbReference type="PANTHER" id="PTHR23245:SF36">
    <property type="entry name" value="TRNA (GUANINE(37)-N1)-METHYLTRANSFERASE"/>
    <property type="match status" value="1"/>
</dbReference>
<dbReference type="FunFam" id="3.30.300.110:FF:000001">
    <property type="entry name" value="tRNA (guanine(37)-N1)-methyltransferase"/>
    <property type="match status" value="1"/>
</dbReference>
<dbReference type="InterPro" id="IPR040601">
    <property type="entry name" value="Trm5a/b_N"/>
</dbReference>
<name>A0A150IY67_9EURY</name>
<reference evidence="11 12" key="1">
    <citation type="journal article" date="2016" name="ISME J.">
        <title>Chasing the elusive Euryarchaeota class WSA2: genomes reveal a uniquely fastidious methyl-reducing methanogen.</title>
        <authorList>
            <person name="Nobu M.K."/>
            <person name="Narihiro T."/>
            <person name="Kuroda K."/>
            <person name="Mei R."/>
            <person name="Liu W.T."/>
        </authorList>
    </citation>
    <scope>NUCLEOTIDE SEQUENCE [LARGE SCALE GENOMIC DNA]</scope>
    <source>
        <strain evidence="11">U1lsi0528_Bin055</strain>
    </source>
</reference>
<evidence type="ECO:0000256" key="7">
    <source>
        <dbReference type="ARBA" id="ARBA00029736"/>
    </source>
</evidence>
<comment type="caution">
    <text evidence="11">The sequence shown here is derived from an EMBL/GenBank/DDBJ whole genome shotgun (WGS) entry which is preliminary data.</text>
</comment>